<dbReference type="Proteomes" id="UP000299102">
    <property type="component" value="Unassembled WGS sequence"/>
</dbReference>
<comment type="caution">
    <text evidence="2">The sequence shown here is derived from an EMBL/GenBank/DDBJ whole genome shotgun (WGS) entry which is preliminary data.</text>
</comment>
<feature type="region of interest" description="Disordered" evidence="1">
    <location>
        <begin position="38"/>
        <end position="63"/>
    </location>
</feature>
<sequence length="112" mass="12477">MTKRQTQSDLKRLYIDVRTTPAAEKGKETAANRCTATIYAQRPTPSTDDGREGRRGRAPEILTGTPGPLQCFVIDRILIRSSPKRIGPEFNFSAQLSAYAHGGRMRLRTLDT</sequence>
<feature type="compositionally biased region" description="Basic and acidic residues" evidence="1">
    <location>
        <begin position="48"/>
        <end position="58"/>
    </location>
</feature>
<keyword evidence="3" id="KW-1185">Reference proteome</keyword>
<name>A0A4C1XC17_EUMVA</name>
<evidence type="ECO:0000256" key="1">
    <source>
        <dbReference type="SAM" id="MobiDB-lite"/>
    </source>
</evidence>
<organism evidence="2 3">
    <name type="scientific">Eumeta variegata</name>
    <name type="common">Bagworm moth</name>
    <name type="synonym">Eumeta japonica</name>
    <dbReference type="NCBI Taxonomy" id="151549"/>
    <lineage>
        <taxon>Eukaryota</taxon>
        <taxon>Metazoa</taxon>
        <taxon>Ecdysozoa</taxon>
        <taxon>Arthropoda</taxon>
        <taxon>Hexapoda</taxon>
        <taxon>Insecta</taxon>
        <taxon>Pterygota</taxon>
        <taxon>Neoptera</taxon>
        <taxon>Endopterygota</taxon>
        <taxon>Lepidoptera</taxon>
        <taxon>Glossata</taxon>
        <taxon>Ditrysia</taxon>
        <taxon>Tineoidea</taxon>
        <taxon>Psychidae</taxon>
        <taxon>Oiketicinae</taxon>
        <taxon>Eumeta</taxon>
    </lineage>
</organism>
<evidence type="ECO:0000313" key="3">
    <source>
        <dbReference type="Proteomes" id="UP000299102"/>
    </source>
</evidence>
<evidence type="ECO:0000313" key="2">
    <source>
        <dbReference type="EMBL" id="GBP60958.1"/>
    </source>
</evidence>
<accession>A0A4C1XC17</accession>
<proteinExistence type="predicted"/>
<protein>
    <submittedName>
        <fullName evidence="2">Uncharacterized protein</fullName>
    </submittedName>
</protein>
<reference evidence="2 3" key="1">
    <citation type="journal article" date="2019" name="Commun. Biol.">
        <title>The bagworm genome reveals a unique fibroin gene that provides high tensile strength.</title>
        <authorList>
            <person name="Kono N."/>
            <person name="Nakamura H."/>
            <person name="Ohtoshi R."/>
            <person name="Tomita M."/>
            <person name="Numata K."/>
            <person name="Arakawa K."/>
        </authorList>
    </citation>
    <scope>NUCLEOTIDE SEQUENCE [LARGE SCALE GENOMIC DNA]</scope>
</reference>
<dbReference type="AlphaFoldDB" id="A0A4C1XC17"/>
<dbReference type="EMBL" id="BGZK01000800">
    <property type="protein sequence ID" value="GBP60958.1"/>
    <property type="molecule type" value="Genomic_DNA"/>
</dbReference>
<gene>
    <name evidence="2" type="ORF">EVAR_51521_1</name>
</gene>